<evidence type="ECO:0000313" key="3">
    <source>
        <dbReference type="Proteomes" id="UP001257948"/>
    </source>
</evidence>
<dbReference type="CDD" id="cd00531">
    <property type="entry name" value="NTF2_like"/>
    <property type="match status" value="1"/>
</dbReference>
<dbReference type="SUPFAM" id="SSF54427">
    <property type="entry name" value="NTF2-like"/>
    <property type="match status" value="1"/>
</dbReference>
<proteinExistence type="predicted"/>
<dbReference type="InterPro" id="IPR032710">
    <property type="entry name" value="NTF2-like_dom_sf"/>
</dbReference>
<dbReference type="RefSeq" id="WP_314202602.1">
    <property type="nucleotide sequence ID" value="NZ_JAVTLL010000012.1"/>
</dbReference>
<dbReference type="Proteomes" id="UP001257948">
    <property type="component" value="Unassembled WGS sequence"/>
</dbReference>
<organism evidence="2 3">
    <name type="scientific">Streptomyces justiciae</name>
    <dbReference type="NCBI Taxonomy" id="2780140"/>
    <lineage>
        <taxon>Bacteria</taxon>
        <taxon>Bacillati</taxon>
        <taxon>Actinomycetota</taxon>
        <taxon>Actinomycetes</taxon>
        <taxon>Kitasatosporales</taxon>
        <taxon>Streptomycetaceae</taxon>
        <taxon>Streptomyces</taxon>
    </lineage>
</organism>
<reference evidence="3" key="1">
    <citation type="submission" date="2023-07" db="EMBL/GenBank/DDBJ databases">
        <title>Draft genome sequence of the endophytic actinobacterium Streptomyces justiciae WPN32, a potential antibiotic producer.</title>
        <authorList>
            <person name="Yasawong M."/>
            <person name="Pana W."/>
            <person name="Ganta P."/>
            <person name="Santapan N."/>
            <person name="Songngamsuk T."/>
            <person name="Phatcharaharikarn M."/>
            <person name="Kerdtoob S."/>
            <person name="Nantapong N."/>
        </authorList>
    </citation>
    <scope>NUCLEOTIDE SEQUENCE [LARGE SCALE GENOMIC DNA]</scope>
    <source>
        <strain evidence="3">WPN32</strain>
    </source>
</reference>
<evidence type="ECO:0000259" key="1">
    <source>
        <dbReference type="Pfam" id="PF12680"/>
    </source>
</evidence>
<sequence length="143" mass="15850">MSEVIDVLGPREVLARYHQAMRDKSADELAELYARDAVHEFPFTAPGFPPRYTGREEIRAGYRAAWGASPVRVAEIRDVVVHETRDPEVIVAEHTVVVAVPDGADAFTVPGLLVLRVRDGLLVHVRDYMDGFGLSNARNAISR</sequence>
<dbReference type="InterPro" id="IPR037401">
    <property type="entry name" value="SnoaL-like"/>
</dbReference>
<evidence type="ECO:0000313" key="2">
    <source>
        <dbReference type="EMBL" id="MDT7842987.1"/>
    </source>
</evidence>
<gene>
    <name evidence="2" type="ORF">RQC66_19895</name>
</gene>
<dbReference type="EMBL" id="JAVTLL010000012">
    <property type="protein sequence ID" value="MDT7842987.1"/>
    <property type="molecule type" value="Genomic_DNA"/>
</dbReference>
<dbReference type="Gene3D" id="3.10.450.50">
    <property type="match status" value="1"/>
</dbReference>
<feature type="domain" description="SnoaL-like" evidence="1">
    <location>
        <begin position="15"/>
        <end position="124"/>
    </location>
</feature>
<dbReference type="Pfam" id="PF12680">
    <property type="entry name" value="SnoaL_2"/>
    <property type="match status" value="1"/>
</dbReference>
<accession>A0ABU3LUR7</accession>
<keyword evidence="3" id="KW-1185">Reference proteome</keyword>
<comment type="caution">
    <text evidence="2">The sequence shown here is derived from an EMBL/GenBank/DDBJ whole genome shotgun (WGS) entry which is preliminary data.</text>
</comment>
<name>A0ABU3LUR7_9ACTN</name>
<protein>
    <submittedName>
        <fullName evidence="2">Nuclear transport factor 2 family protein</fullName>
    </submittedName>
</protein>